<evidence type="ECO:0000313" key="3">
    <source>
        <dbReference type="EMBL" id="MFC3206292.1"/>
    </source>
</evidence>
<evidence type="ECO:0000256" key="1">
    <source>
        <dbReference type="ARBA" id="ARBA00009199"/>
    </source>
</evidence>
<reference evidence="4" key="1">
    <citation type="journal article" date="2019" name="Int. J. Syst. Evol. Microbiol.">
        <title>The Global Catalogue of Microorganisms (GCM) 10K type strain sequencing project: providing services to taxonomists for standard genome sequencing and annotation.</title>
        <authorList>
            <consortium name="The Broad Institute Genomics Platform"/>
            <consortium name="The Broad Institute Genome Sequencing Center for Infectious Disease"/>
            <person name="Wu L."/>
            <person name="Ma J."/>
        </authorList>
    </citation>
    <scope>NUCLEOTIDE SEQUENCE [LARGE SCALE GENOMIC DNA]</scope>
    <source>
        <strain evidence="4">KCTC 52165</strain>
    </source>
</reference>
<comment type="caution">
    <text evidence="3">The sequence shown here is derived from an EMBL/GenBank/DDBJ whole genome shotgun (WGS) entry which is preliminary data.</text>
</comment>
<proteinExistence type="inferred from homology"/>
<dbReference type="PANTHER" id="PTHR11895">
    <property type="entry name" value="TRANSAMIDASE"/>
    <property type="match status" value="1"/>
</dbReference>
<dbReference type="InterPro" id="IPR036928">
    <property type="entry name" value="AS_sf"/>
</dbReference>
<evidence type="ECO:0000259" key="2">
    <source>
        <dbReference type="Pfam" id="PF01425"/>
    </source>
</evidence>
<dbReference type="InterPro" id="IPR000120">
    <property type="entry name" value="Amidase"/>
</dbReference>
<dbReference type="RefSeq" id="WP_378220107.1">
    <property type="nucleotide sequence ID" value="NZ_JBHRTK010000010.1"/>
</dbReference>
<evidence type="ECO:0000313" key="4">
    <source>
        <dbReference type="Proteomes" id="UP001595583"/>
    </source>
</evidence>
<comment type="similarity">
    <text evidence="1">Belongs to the amidase family.</text>
</comment>
<dbReference type="PANTHER" id="PTHR11895:SF151">
    <property type="entry name" value="GLUTAMYL-TRNA(GLN) AMIDOTRANSFERASE SUBUNIT A"/>
    <property type="match status" value="1"/>
</dbReference>
<keyword evidence="4" id="KW-1185">Reference proteome</keyword>
<accession>A0ABV7KGJ0</accession>
<dbReference type="Proteomes" id="UP001595583">
    <property type="component" value="Unassembled WGS sequence"/>
</dbReference>
<sequence length="429" mass="45565">MVELNRQSASALARMIRAGETTASAVMGAHLDRIAAREAEVGAFVYLDTERAMELAEAADRQPARGLLHGVPFAIKDIIDTQDMPTACGSDLFAHRRPTRDAACVRKMLDAGAIPLGKTVTTEFAYFRPGKTANPHNLGHTPGGSSSGSAAAVADGMAPLAFGTQTAASLIRPAAFCGVCAFKPTTDTFDVSGVLPLAPSLDTLGFLARQPDDFGLAYAVMTGSPLPAPGAFADRKPRIRLMRGPHWQEGSPEMREVVARAMRILSEHGAETGEVDHPPLFRELTDAQKAVMAYEAASTHARLYDENRAGVSDQFAELVEAGRRITTEQYRAALDMRDRAKPLAEALFADCDALLMASAPGEAPQGLGSTGDPLFSRMWTLLQLPAVALPLGTGPQGLPLGIQLVGRRGGDERLLAVAQWAHDRFAASA</sequence>
<dbReference type="SUPFAM" id="SSF75304">
    <property type="entry name" value="Amidase signature (AS) enzymes"/>
    <property type="match status" value="1"/>
</dbReference>
<dbReference type="Gene3D" id="3.90.1300.10">
    <property type="entry name" value="Amidase signature (AS) domain"/>
    <property type="match status" value="1"/>
</dbReference>
<dbReference type="EMBL" id="JBHRTK010000010">
    <property type="protein sequence ID" value="MFC3206292.1"/>
    <property type="molecule type" value="Genomic_DNA"/>
</dbReference>
<gene>
    <name evidence="3" type="ORF">ACFOHJ_08730</name>
</gene>
<protein>
    <submittedName>
        <fullName evidence="3">Amidase</fullName>
    </submittedName>
</protein>
<feature type="domain" description="Amidase" evidence="2">
    <location>
        <begin position="28"/>
        <end position="415"/>
    </location>
</feature>
<dbReference type="Pfam" id="PF01425">
    <property type="entry name" value="Amidase"/>
    <property type="match status" value="1"/>
</dbReference>
<dbReference type="InterPro" id="IPR023631">
    <property type="entry name" value="Amidase_dom"/>
</dbReference>
<name>A0ABV7KGJ0_9HYPH</name>
<organism evidence="3 4">
    <name type="scientific">Aquamicrobium soli</name>
    <dbReference type="NCBI Taxonomy" id="1811518"/>
    <lineage>
        <taxon>Bacteria</taxon>
        <taxon>Pseudomonadati</taxon>
        <taxon>Pseudomonadota</taxon>
        <taxon>Alphaproteobacteria</taxon>
        <taxon>Hyphomicrobiales</taxon>
        <taxon>Phyllobacteriaceae</taxon>
        <taxon>Aquamicrobium</taxon>
    </lineage>
</organism>